<gene>
    <name evidence="1" type="ORF">CRG98_042935</name>
</gene>
<dbReference type="PANTHER" id="PTHR11439">
    <property type="entry name" value="GAG-POL-RELATED RETROTRANSPOSON"/>
    <property type="match status" value="1"/>
</dbReference>
<evidence type="ECO:0008006" key="3">
    <source>
        <dbReference type="Google" id="ProtNLM"/>
    </source>
</evidence>
<accession>A0A2I0HZK2</accession>
<evidence type="ECO:0000313" key="2">
    <source>
        <dbReference type="Proteomes" id="UP000233551"/>
    </source>
</evidence>
<proteinExistence type="predicted"/>
<dbReference type="Proteomes" id="UP000233551">
    <property type="component" value="Unassembled WGS sequence"/>
</dbReference>
<dbReference type="EMBL" id="PGOL01004725">
    <property type="protein sequence ID" value="PKI36676.1"/>
    <property type="molecule type" value="Genomic_DNA"/>
</dbReference>
<dbReference type="STRING" id="22663.A0A2I0HZK2"/>
<keyword evidence="2" id="KW-1185">Reference proteome</keyword>
<comment type="caution">
    <text evidence="1">The sequence shown here is derived from an EMBL/GenBank/DDBJ whole genome shotgun (WGS) entry which is preliminary data.</text>
</comment>
<dbReference type="CDD" id="cd09272">
    <property type="entry name" value="RNase_HI_RT_Ty1"/>
    <property type="match status" value="1"/>
</dbReference>
<reference evidence="1 2" key="1">
    <citation type="submission" date="2017-11" db="EMBL/GenBank/DDBJ databases">
        <title>De-novo sequencing of pomegranate (Punica granatum L.) genome.</title>
        <authorList>
            <person name="Akparov Z."/>
            <person name="Amiraslanov A."/>
            <person name="Hajiyeva S."/>
            <person name="Abbasov M."/>
            <person name="Kaur K."/>
            <person name="Hamwieh A."/>
            <person name="Solovyev V."/>
            <person name="Salamov A."/>
            <person name="Braich B."/>
            <person name="Kosarev P."/>
            <person name="Mahmoud A."/>
            <person name="Hajiyev E."/>
            <person name="Babayeva S."/>
            <person name="Izzatullayeva V."/>
            <person name="Mammadov A."/>
            <person name="Mammadov A."/>
            <person name="Sharifova S."/>
            <person name="Ojaghi J."/>
            <person name="Eynullazada K."/>
            <person name="Bayramov B."/>
            <person name="Abdulazimova A."/>
            <person name="Shahmuradov I."/>
        </authorList>
    </citation>
    <scope>NUCLEOTIDE SEQUENCE [LARGE SCALE GENOMIC DNA]</scope>
    <source>
        <strain evidence="2">cv. AG2017</strain>
        <tissue evidence="1">Leaf</tissue>
    </source>
</reference>
<protein>
    <recommendedName>
        <fullName evidence="3">Reverse transcriptase Ty1/copia-type domain-containing protein</fullName>
    </recommendedName>
</protein>
<organism evidence="1 2">
    <name type="scientific">Punica granatum</name>
    <name type="common">Pomegranate</name>
    <dbReference type="NCBI Taxonomy" id="22663"/>
    <lineage>
        <taxon>Eukaryota</taxon>
        <taxon>Viridiplantae</taxon>
        <taxon>Streptophyta</taxon>
        <taxon>Embryophyta</taxon>
        <taxon>Tracheophyta</taxon>
        <taxon>Spermatophyta</taxon>
        <taxon>Magnoliopsida</taxon>
        <taxon>eudicotyledons</taxon>
        <taxon>Gunneridae</taxon>
        <taxon>Pentapetalae</taxon>
        <taxon>rosids</taxon>
        <taxon>malvids</taxon>
        <taxon>Myrtales</taxon>
        <taxon>Lythraceae</taxon>
        <taxon>Punica</taxon>
    </lineage>
</organism>
<dbReference type="AlphaFoldDB" id="A0A2I0HZK2"/>
<evidence type="ECO:0000313" key="1">
    <source>
        <dbReference type="EMBL" id="PKI36676.1"/>
    </source>
</evidence>
<sequence>MVMICRLKEELSKSFNIKDLGPVRQISGIEIFCDRKAGKLWLSQEKYVEWVLERFNMKQVKLVVILLANHFKLSRQSCPTIEEENEAMVNIPYSSVVGRYLSNPRKIHWEVMKWILRYLRGISRLCQCLDNRKLILEGFTGADMAGDHYSRKSTSGYLFTFAERTISWQSKLQKCVALSTTEAEYIVANEAGKRNALDEEVSSRSGLEVGRLKKIHNMVFRIVIRIVESYDSTIQGGFYDSDSGRILRFMIRFYDSRFYDLRPILGRIAILITLIHRDKNTADILTKIIPREKLELCLKQAGMDSK</sequence>
<dbReference type="PANTHER" id="PTHR11439:SF467">
    <property type="entry name" value="INTEGRASE CATALYTIC DOMAIN-CONTAINING PROTEIN"/>
    <property type="match status" value="1"/>
</dbReference>
<name>A0A2I0HZK2_PUNGR</name>